<proteinExistence type="predicted"/>
<gene>
    <name evidence="1" type="ORF">CHIRRI_LOCUS10941</name>
</gene>
<dbReference type="EMBL" id="OU895879">
    <property type="protein sequence ID" value="CAG9808095.1"/>
    <property type="molecule type" value="Genomic_DNA"/>
</dbReference>
<protein>
    <submittedName>
        <fullName evidence="1">Uncharacterized protein</fullName>
    </submittedName>
</protein>
<dbReference type="AlphaFoldDB" id="A0A9N9S2Q8"/>
<dbReference type="Proteomes" id="UP001153620">
    <property type="component" value="Chromosome 3"/>
</dbReference>
<name>A0A9N9S2Q8_9DIPT</name>
<evidence type="ECO:0000313" key="2">
    <source>
        <dbReference type="Proteomes" id="UP001153620"/>
    </source>
</evidence>
<evidence type="ECO:0000313" key="1">
    <source>
        <dbReference type="EMBL" id="CAG9808095.1"/>
    </source>
</evidence>
<accession>A0A9N9S2Q8</accession>
<reference evidence="1" key="2">
    <citation type="submission" date="2022-10" db="EMBL/GenBank/DDBJ databases">
        <authorList>
            <consortium name="ENA_rothamsted_submissions"/>
            <consortium name="culmorum"/>
            <person name="King R."/>
        </authorList>
    </citation>
    <scope>NUCLEOTIDE SEQUENCE</scope>
</reference>
<organism evidence="1 2">
    <name type="scientific">Chironomus riparius</name>
    <dbReference type="NCBI Taxonomy" id="315576"/>
    <lineage>
        <taxon>Eukaryota</taxon>
        <taxon>Metazoa</taxon>
        <taxon>Ecdysozoa</taxon>
        <taxon>Arthropoda</taxon>
        <taxon>Hexapoda</taxon>
        <taxon>Insecta</taxon>
        <taxon>Pterygota</taxon>
        <taxon>Neoptera</taxon>
        <taxon>Endopterygota</taxon>
        <taxon>Diptera</taxon>
        <taxon>Nematocera</taxon>
        <taxon>Chironomoidea</taxon>
        <taxon>Chironomidae</taxon>
        <taxon>Chironominae</taxon>
        <taxon>Chironomus</taxon>
    </lineage>
</organism>
<sequence>MIFLHKLFSILRVTNIVERFSGLFSCILNKNFLSTYRFSCELC</sequence>
<reference evidence="1" key="1">
    <citation type="submission" date="2022-01" db="EMBL/GenBank/DDBJ databases">
        <authorList>
            <person name="King R."/>
        </authorList>
    </citation>
    <scope>NUCLEOTIDE SEQUENCE</scope>
</reference>
<keyword evidence="2" id="KW-1185">Reference proteome</keyword>